<name>A0A2H5X9D6_9BACT</name>
<dbReference type="InterPro" id="IPR001750">
    <property type="entry name" value="ND/Mrp_TM"/>
</dbReference>
<proteinExistence type="inferred from homology"/>
<organism evidence="10 11">
    <name type="scientific">Candidatus Fervidibacter japonicus</name>
    <dbReference type="NCBI Taxonomy" id="2035412"/>
    <lineage>
        <taxon>Bacteria</taxon>
        <taxon>Candidatus Fervidibacterota</taxon>
        <taxon>Candidatus Fervidibacter</taxon>
    </lineage>
</organism>
<gene>
    <name evidence="10" type="primary">mrpD</name>
    <name evidence="10" type="ORF">HRbin17_00265</name>
</gene>
<feature type="transmembrane region" description="Helical" evidence="8">
    <location>
        <begin position="448"/>
        <end position="468"/>
    </location>
</feature>
<evidence type="ECO:0000256" key="4">
    <source>
        <dbReference type="ARBA" id="ARBA00022692"/>
    </source>
</evidence>
<accession>A0A2H5X9D6</accession>
<feature type="transmembrane region" description="Helical" evidence="8">
    <location>
        <begin position="80"/>
        <end position="100"/>
    </location>
</feature>
<dbReference type="AlphaFoldDB" id="A0A2H5X9D6"/>
<sequence length="502" mass="53550">MMQGHLPILPVLVPLSAAIAMLLFAREHVRRQRAIAAVSLTLLALIDIALLVQVVDGRILVYRLGNWQPPFGVALMVDRLSSVMLTLCTLTATATLLFAVGELDSARERAHFHPLLQLLVMGLNGAFVTGDLFNLFVFYEVLLVASYGLLVLGNEPRQLRASVQYLVLNLVKSVLFLAGVATLYGVLGTVNMAHLAQNIRALPEGSARLLVDAAGMMLLTAFAIKAALVPLFFWMPDSYPAPSAAVGAMFAGMMTKVGVYSLARVFALVFQGADSVAGSWVLPLSTATMLGGVLGAIPQVNFRRLLSFHITSQVGYMVMGIGLWTPMGLGGAIFYIVHHILVKAGLFLIAGITERLTGERNLSGMGKLVREPVTTGLFLVAGWSLAGVPPLSGFIAKLLVIKAGLDAHAFAAVAAALVTGLLTLFSMTKVWMTAFWGGDAKPLQRAPAPMLAGAALLVSFSVLLPLVAEPLWQFCHAAGHQLLHPNAYIRAVLGERPLFASN</sequence>
<feature type="domain" description="NADH:quinone oxidoreductase/Mrp antiporter transmembrane" evidence="9">
    <location>
        <begin position="130"/>
        <end position="423"/>
    </location>
</feature>
<feature type="transmembrane region" description="Helical" evidence="8">
    <location>
        <begin position="6"/>
        <end position="25"/>
    </location>
</feature>
<protein>
    <submittedName>
        <fullName evidence="10">Na(+)/H(+) antiporter subunit D</fullName>
    </submittedName>
</protein>
<comment type="caution">
    <text evidence="10">The sequence shown here is derived from an EMBL/GenBank/DDBJ whole genome shotgun (WGS) entry which is preliminary data.</text>
</comment>
<dbReference type="EMBL" id="BEHT01000002">
    <property type="protein sequence ID" value="GBC97774.1"/>
    <property type="molecule type" value="Genomic_DNA"/>
</dbReference>
<keyword evidence="6 8" id="KW-0472">Membrane</keyword>
<feature type="transmembrane region" description="Helical" evidence="8">
    <location>
        <begin position="136"/>
        <end position="153"/>
    </location>
</feature>
<evidence type="ECO:0000259" key="9">
    <source>
        <dbReference type="Pfam" id="PF00361"/>
    </source>
</evidence>
<dbReference type="GO" id="GO:0005886">
    <property type="term" value="C:plasma membrane"/>
    <property type="evidence" value="ECO:0007669"/>
    <property type="project" value="UniProtKB-SubCell"/>
</dbReference>
<comment type="subcellular location">
    <subcellularLocation>
        <location evidence="1">Cell membrane</location>
        <topology evidence="1">Multi-pass membrane protein</topology>
    </subcellularLocation>
    <subcellularLocation>
        <location evidence="7">Membrane</location>
        <topology evidence="7">Multi-pass membrane protein</topology>
    </subcellularLocation>
</comment>
<evidence type="ECO:0000256" key="7">
    <source>
        <dbReference type="RuleBase" id="RU000320"/>
    </source>
</evidence>
<keyword evidence="5 8" id="KW-1133">Transmembrane helix</keyword>
<keyword evidence="3" id="KW-1003">Cell membrane</keyword>
<feature type="transmembrane region" description="Helical" evidence="8">
    <location>
        <begin position="37"/>
        <end position="60"/>
    </location>
</feature>
<evidence type="ECO:0000256" key="1">
    <source>
        <dbReference type="ARBA" id="ARBA00004651"/>
    </source>
</evidence>
<evidence type="ECO:0000313" key="11">
    <source>
        <dbReference type="Proteomes" id="UP000236173"/>
    </source>
</evidence>
<feature type="transmembrane region" description="Helical" evidence="8">
    <location>
        <begin position="407"/>
        <end position="427"/>
    </location>
</feature>
<feature type="transmembrane region" description="Helical" evidence="8">
    <location>
        <begin position="112"/>
        <end position="130"/>
    </location>
</feature>
<feature type="transmembrane region" description="Helical" evidence="8">
    <location>
        <begin position="305"/>
        <end position="326"/>
    </location>
</feature>
<keyword evidence="4 7" id="KW-0812">Transmembrane</keyword>
<feature type="transmembrane region" description="Helical" evidence="8">
    <location>
        <begin position="207"/>
        <end position="234"/>
    </location>
</feature>
<evidence type="ECO:0000256" key="5">
    <source>
        <dbReference type="ARBA" id="ARBA00022989"/>
    </source>
</evidence>
<dbReference type="PRINTS" id="PR01434">
    <property type="entry name" value="NADHDHGNASE5"/>
</dbReference>
<evidence type="ECO:0000313" key="10">
    <source>
        <dbReference type="EMBL" id="GBC97774.1"/>
    </source>
</evidence>
<evidence type="ECO:0000256" key="3">
    <source>
        <dbReference type="ARBA" id="ARBA00022475"/>
    </source>
</evidence>
<evidence type="ECO:0000256" key="8">
    <source>
        <dbReference type="SAM" id="Phobius"/>
    </source>
</evidence>
<dbReference type="PANTHER" id="PTHR42703:SF1">
    <property type="entry name" value="NA(+)_H(+) ANTIPORTER SUBUNIT D1"/>
    <property type="match status" value="1"/>
</dbReference>
<dbReference type="Proteomes" id="UP000236173">
    <property type="component" value="Unassembled WGS sequence"/>
</dbReference>
<feature type="transmembrane region" description="Helical" evidence="8">
    <location>
        <begin position="246"/>
        <end position="270"/>
    </location>
</feature>
<feature type="transmembrane region" description="Helical" evidence="8">
    <location>
        <begin position="373"/>
        <end position="395"/>
    </location>
</feature>
<evidence type="ECO:0000256" key="2">
    <source>
        <dbReference type="ARBA" id="ARBA00005346"/>
    </source>
</evidence>
<feature type="transmembrane region" description="Helical" evidence="8">
    <location>
        <begin position="276"/>
        <end position="298"/>
    </location>
</feature>
<reference evidence="11" key="1">
    <citation type="submission" date="2017-09" db="EMBL/GenBank/DDBJ databases">
        <title>Metaegenomics of thermophilic ammonia-oxidizing enrichment culture.</title>
        <authorList>
            <person name="Kato S."/>
            <person name="Suzuki K."/>
        </authorList>
    </citation>
    <scope>NUCLEOTIDE SEQUENCE [LARGE SCALE GENOMIC DNA]</scope>
</reference>
<feature type="transmembrane region" description="Helical" evidence="8">
    <location>
        <begin position="165"/>
        <end position="187"/>
    </location>
</feature>
<dbReference type="Pfam" id="PF00361">
    <property type="entry name" value="Proton_antipo_M"/>
    <property type="match status" value="1"/>
</dbReference>
<evidence type="ECO:0000256" key="6">
    <source>
        <dbReference type="ARBA" id="ARBA00023136"/>
    </source>
</evidence>
<dbReference type="PANTHER" id="PTHR42703">
    <property type="entry name" value="NADH DEHYDROGENASE"/>
    <property type="match status" value="1"/>
</dbReference>
<dbReference type="InterPro" id="IPR050586">
    <property type="entry name" value="CPA3_Na-H_Antiporter_D"/>
</dbReference>
<comment type="similarity">
    <text evidence="2">Belongs to the CPA3 antiporters (TC 2.A.63) subunit D family.</text>
</comment>